<name>A0A9K3D158_9EUKA</name>
<dbReference type="AlphaFoldDB" id="A0A9K3D158"/>
<gene>
    <name evidence="1" type="ORF">KIPB_007947</name>
</gene>
<organism evidence="1 2">
    <name type="scientific">Kipferlia bialata</name>
    <dbReference type="NCBI Taxonomy" id="797122"/>
    <lineage>
        <taxon>Eukaryota</taxon>
        <taxon>Metamonada</taxon>
        <taxon>Carpediemonas-like organisms</taxon>
        <taxon>Kipferlia</taxon>
    </lineage>
</organism>
<keyword evidence="2" id="KW-1185">Reference proteome</keyword>
<protein>
    <submittedName>
        <fullName evidence="1">Uncharacterized protein</fullName>
    </submittedName>
</protein>
<dbReference type="EMBL" id="BDIP01002347">
    <property type="protein sequence ID" value="GIQ86151.1"/>
    <property type="molecule type" value="Genomic_DNA"/>
</dbReference>
<dbReference type="Proteomes" id="UP000265618">
    <property type="component" value="Unassembled WGS sequence"/>
</dbReference>
<sequence length="154" mass="16304">MYPGVRQVRIPQWLLSHRLSDGMCLTPLTVSDLYTAWSVRVSPDSDCTTTSLNGLPILGTALYPTIHPSLASVHSIVVSGTRTPSLYTVTLAVGVSACLWTESDRALSLCRSSTLLPISDTHISSLDTSTFSGCSRGLSTSITNMDGGIVSASI</sequence>
<comment type="caution">
    <text evidence="1">The sequence shown here is derived from an EMBL/GenBank/DDBJ whole genome shotgun (WGS) entry which is preliminary data.</text>
</comment>
<proteinExistence type="predicted"/>
<evidence type="ECO:0000313" key="2">
    <source>
        <dbReference type="Proteomes" id="UP000265618"/>
    </source>
</evidence>
<reference evidence="1 2" key="1">
    <citation type="journal article" date="2018" name="PLoS ONE">
        <title>The draft genome of Kipferlia bialata reveals reductive genome evolution in fornicate parasites.</title>
        <authorList>
            <person name="Tanifuji G."/>
            <person name="Takabayashi S."/>
            <person name="Kume K."/>
            <person name="Takagi M."/>
            <person name="Nakayama T."/>
            <person name="Kamikawa R."/>
            <person name="Inagaki Y."/>
            <person name="Hashimoto T."/>
        </authorList>
    </citation>
    <scope>NUCLEOTIDE SEQUENCE [LARGE SCALE GENOMIC DNA]</scope>
    <source>
        <strain evidence="1">NY0173</strain>
    </source>
</reference>
<accession>A0A9K3D158</accession>
<evidence type="ECO:0000313" key="1">
    <source>
        <dbReference type="EMBL" id="GIQ86151.1"/>
    </source>
</evidence>